<proteinExistence type="predicted"/>
<dbReference type="Gene3D" id="2.60.40.4150">
    <property type="entry name" value="Type VI secretion system, lipoprotein SciN"/>
    <property type="match status" value="1"/>
</dbReference>
<sequence length="240" mass="25709">MGRILGVLIMASALGACGITDRVGKRVDDTWAGDMLFSSDEKVVLIIDGGNQLNPDVTGTPLSVVARVYQLTSLDRFIASDADTLLDHPEQALGETVLDTRETVVLPGIGNVQEWPLAKQARYVAVAAFFRDESGGRWKMAFNADAFRKDGIFFSPEGGRVLLNLNQITAERGQDVLQLPAQQAVATQQPAQPLETEPTVGQQLQAKALDAAQRAAGDAAEQSAKKAMTNVFDSALEGIQ</sequence>
<dbReference type="InterPro" id="IPR017734">
    <property type="entry name" value="T6SS_SciN"/>
</dbReference>
<dbReference type="Pfam" id="PF12790">
    <property type="entry name" value="T6SS-SciN"/>
    <property type="match status" value="1"/>
</dbReference>
<evidence type="ECO:0000313" key="2">
    <source>
        <dbReference type="Proteomes" id="UP000594430"/>
    </source>
</evidence>
<protein>
    <submittedName>
        <fullName evidence="1">Type VI secretion system lipoprotein TssJ</fullName>
    </submittedName>
</protein>
<dbReference type="EMBL" id="CP064946">
    <property type="protein sequence ID" value="QPH51224.1"/>
    <property type="molecule type" value="Genomic_DNA"/>
</dbReference>
<reference evidence="1 2" key="1">
    <citation type="submission" date="2020-11" db="EMBL/GenBank/DDBJ databases">
        <title>Pseudomonas fulva producing VIM-24.</title>
        <authorList>
            <person name="Liu S."/>
        </authorList>
    </citation>
    <scope>NUCLEOTIDE SEQUENCE [LARGE SCALE GENOMIC DNA]</scope>
    <source>
        <strain evidence="1 2">ZDHY414</strain>
    </source>
</reference>
<keyword evidence="1" id="KW-0449">Lipoprotein</keyword>
<dbReference type="PROSITE" id="PS51257">
    <property type="entry name" value="PROKAR_LIPOPROTEIN"/>
    <property type="match status" value="1"/>
</dbReference>
<dbReference type="AlphaFoldDB" id="A0A2L1WDV5"/>
<dbReference type="NCBIfam" id="TIGR03352">
    <property type="entry name" value="VI_chp_3"/>
    <property type="match status" value="1"/>
</dbReference>
<dbReference type="InterPro" id="IPR038706">
    <property type="entry name" value="Type_VI_SciN-like_sf"/>
</dbReference>
<gene>
    <name evidence="1" type="primary">tssJ</name>
    <name evidence="1" type="ORF">IZU98_11300</name>
</gene>
<dbReference type="PANTHER" id="PTHR37625">
    <property type="entry name" value="OUTER MEMBRANE LIPOPROTEIN-RELATED"/>
    <property type="match status" value="1"/>
</dbReference>
<evidence type="ECO:0000313" key="1">
    <source>
        <dbReference type="EMBL" id="QPH51224.1"/>
    </source>
</evidence>
<dbReference type="RefSeq" id="WP_104926221.1">
    <property type="nucleotide sequence ID" value="NZ_CAXODI010000011.1"/>
</dbReference>
<dbReference type="PANTHER" id="PTHR37625:SF4">
    <property type="entry name" value="OUTER MEMBRANE LIPOPROTEIN"/>
    <property type="match status" value="1"/>
</dbReference>
<accession>A0A2L1WDV5</accession>
<name>A0A2L1WDV5_9PSED</name>
<organism evidence="1 2">
    <name type="scientific">Pseudomonas fulva</name>
    <dbReference type="NCBI Taxonomy" id="47880"/>
    <lineage>
        <taxon>Bacteria</taxon>
        <taxon>Pseudomonadati</taxon>
        <taxon>Pseudomonadota</taxon>
        <taxon>Gammaproteobacteria</taxon>
        <taxon>Pseudomonadales</taxon>
        <taxon>Pseudomonadaceae</taxon>
        <taxon>Pseudomonas</taxon>
    </lineage>
</organism>
<dbReference type="Proteomes" id="UP000594430">
    <property type="component" value="Chromosome"/>
</dbReference>